<feature type="compositionally biased region" description="Polar residues" evidence="1">
    <location>
        <begin position="78"/>
        <end position="93"/>
    </location>
</feature>
<reference evidence="2" key="1">
    <citation type="submission" date="2020-04" db="EMBL/GenBank/DDBJ databases">
        <authorList>
            <person name="Alioto T."/>
            <person name="Alioto T."/>
            <person name="Gomez Garrido J."/>
        </authorList>
    </citation>
    <scope>NUCLEOTIDE SEQUENCE</scope>
    <source>
        <strain evidence="2">A484AB</strain>
    </source>
</reference>
<evidence type="ECO:0000313" key="2">
    <source>
        <dbReference type="EMBL" id="CAB4024040.1"/>
    </source>
</evidence>
<comment type="caution">
    <text evidence="2">The sequence shown here is derived from an EMBL/GenBank/DDBJ whole genome shotgun (WGS) entry which is preliminary data.</text>
</comment>
<feature type="region of interest" description="Disordered" evidence="1">
    <location>
        <begin position="68"/>
        <end position="105"/>
    </location>
</feature>
<proteinExistence type="predicted"/>
<dbReference type="Proteomes" id="UP001152795">
    <property type="component" value="Unassembled WGS sequence"/>
</dbReference>
<dbReference type="EMBL" id="CACRXK020012812">
    <property type="protein sequence ID" value="CAB4024040.1"/>
    <property type="molecule type" value="Genomic_DNA"/>
</dbReference>
<sequence>MVSWKNSAEERKEAWNEEMKLNVKSRVGKLMKEIAEITTELAETLNLQAKKQELAKKQDLVRTALKVESEQLEKSENRSSTNTENQAYVNTNPDGIPLLPYGINA</sequence>
<name>A0A6S7J4S9_PARCT</name>
<dbReference type="AlphaFoldDB" id="A0A6S7J4S9"/>
<feature type="compositionally biased region" description="Basic and acidic residues" evidence="1">
    <location>
        <begin position="68"/>
        <end position="77"/>
    </location>
</feature>
<evidence type="ECO:0000313" key="3">
    <source>
        <dbReference type="Proteomes" id="UP001152795"/>
    </source>
</evidence>
<protein>
    <submittedName>
        <fullName evidence="2">Uncharacterized protein</fullName>
    </submittedName>
</protein>
<evidence type="ECO:0000256" key="1">
    <source>
        <dbReference type="SAM" id="MobiDB-lite"/>
    </source>
</evidence>
<keyword evidence="3" id="KW-1185">Reference proteome</keyword>
<gene>
    <name evidence="2" type="ORF">PACLA_8A039575</name>
</gene>
<organism evidence="2 3">
    <name type="scientific">Paramuricea clavata</name>
    <name type="common">Red gorgonian</name>
    <name type="synonym">Violescent sea-whip</name>
    <dbReference type="NCBI Taxonomy" id="317549"/>
    <lineage>
        <taxon>Eukaryota</taxon>
        <taxon>Metazoa</taxon>
        <taxon>Cnidaria</taxon>
        <taxon>Anthozoa</taxon>
        <taxon>Octocorallia</taxon>
        <taxon>Malacalcyonacea</taxon>
        <taxon>Plexauridae</taxon>
        <taxon>Paramuricea</taxon>
    </lineage>
</organism>
<accession>A0A6S7J4S9</accession>